<sequence>MRDASRQFVARFDSRVLPEAPEVSAFVNGVASADVGVNLEMFF</sequence>
<proteinExistence type="predicted"/>
<protein>
    <submittedName>
        <fullName evidence="1">AraC family transcriptional regulator</fullName>
    </submittedName>
</protein>
<dbReference type="RefSeq" id="WP_281355086.1">
    <property type="nucleotide sequence ID" value="NZ_CABPSM010000003.1"/>
</dbReference>
<dbReference type="AlphaFoldDB" id="A0A5E4TVW5"/>
<evidence type="ECO:0000313" key="2">
    <source>
        <dbReference type="Proteomes" id="UP000343317"/>
    </source>
</evidence>
<gene>
    <name evidence="1" type="ORF">PHO31112_01665</name>
</gene>
<dbReference type="EMBL" id="CABPSM010000003">
    <property type="protein sequence ID" value="VVD91937.1"/>
    <property type="molecule type" value="Genomic_DNA"/>
</dbReference>
<dbReference type="Proteomes" id="UP000343317">
    <property type="component" value="Unassembled WGS sequence"/>
</dbReference>
<organism evidence="1 2">
    <name type="scientific">Pandoraea horticolens</name>
    <dbReference type="NCBI Taxonomy" id="2508298"/>
    <lineage>
        <taxon>Bacteria</taxon>
        <taxon>Pseudomonadati</taxon>
        <taxon>Pseudomonadota</taxon>
        <taxon>Betaproteobacteria</taxon>
        <taxon>Burkholderiales</taxon>
        <taxon>Burkholderiaceae</taxon>
        <taxon>Pandoraea</taxon>
    </lineage>
</organism>
<keyword evidence="2" id="KW-1185">Reference proteome</keyword>
<name>A0A5E4TVW5_9BURK</name>
<accession>A0A5E4TVW5</accession>
<evidence type="ECO:0000313" key="1">
    <source>
        <dbReference type="EMBL" id="VVD91937.1"/>
    </source>
</evidence>
<reference evidence="1 2" key="1">
    <citation type="submission" date="2019-08" db="EMBL/GenBank/DDBJ databases">
        <authorList>
            <person name="Peeters C."/>
        </authorList>
    </citation>
    <scope>NUCLEOTIDE SEQUENCE [LARGE SCALE GENOMIC DNA]</scope>
    <source>
        <strain evidence="1 2">LMG 31112</strain>
    </source>
</reference>